<dbReference type="RefSeq" id="WP_345935750.1">
    <property type="nucleotide sequence ID" value="NZ_JBBKTV010000014.1"/>
</dbReference>
<name>A0ABU9YS61_9PROT</name>
<dbReference type="Proteomes" id="UP001413721">
    <property type="component" value="Unassembled WGS sequence"/>
</dbReference>
<reference evidence="4 5" key="1">
    <citation type="submission" date="2024-03" db="EMBL/GenBank/DDBJ databases">
        <title>High-quality draft genome sequencing of Tistrella sp. BH-R2-4.</title>
        <authorList>
            <person name="Dong C."/>
        </authorList>
    </citation>
    <scope>NUCLEOTIDE SEQUENCE [LARGE SCALE GENOMIC DNA]</scope>
    <source>
        <strain evidence="4 5">BH-R2-4</strain>
    </source>
</reference>
<evidence type="ECO:0000313" key="4">
    <source>
        <dbReference type="EMBL" id="MEN2991658.1"/>
    </source>
</evidence>
<dbReference type="InterPro" id="IPR025424">
    <property type="entry name" value="YrhK_domain"/>
</dbReference>
<keyword evidence="2" id="KW-1133">Transmembrane helix</keyword>
<evidence type="ECO:0000313" key="5">
    <source>
        <dbReference type="Proteomes" id="UP001413721"/>
    </source>
</evidence>
<dbReference type="EMBL" id="JBBKTW010000012">
    <property type="protein sequence ID" value="MEN2991658.1"/>
    <property type="molecule type" value="Genomic_DNA"/>
</dbReference>
<feature type="transmembrane region" description="Helical" evidence="2">
    <location>
        <begin position="23"/>
        <end position="47"/>
    </location>
</feature>
<proteinExistence type="predicted"/>
<keyword evidence="2" id="KW-0472">Membrane</keyword>
<evidence type="ECO:0000256" key="2">
    <source>
        <dbReference type="SAM" id="Phobius"/>
    </source>
</evidence>
<sequence>MVERTNGFHQHGKGRAEATRRRYFAIHVAVQALCSLLFVTGGILTLMRDATSAASWVYLAGSLAFSASPVIRLLHERAYRQFQKLPMAPDRIQAMRHPMVRSRRRGTASGLAGGKARASRGHDKR</sequence>
<keyword evidence="2" id="KW-0812">Transmembrane</keyword>
<dbReference type="Pfam" id="PF14145">
    <property type="entry name" value="YrhK"/>
    <property type="match status" value="1"/>
</dbReference>
<feature type="domain" description="YrhK" evidence="3">
    <location>
        <begin position="21"/>
        <end position="76"/>
    </location>
</feature>
<evidence type="ECO:0000259" key="3">
    <source>
        <dbReference type="Pfam" id="PF14145"/>
    </source>
</evidence>
<protein>
    <submittedName>
        <fullName evidence="4">YrhK family protein</fullName>
    </submittedName>
</protein>
<feature type="region of interest" description="Disordered" evidence="1">
    <location>
        <begin position="94"/>
        <end position="125"/>
    </location>
</feature>
<organism evidence="4 5">
    <name type="scientific">Tistrella arctica</name>
    <dbReference type="NCBI Taxonomy" id="3133430"/>
    <lineage>
        <taxon>Bacteria</taxon>
        <taxon>Pseudomonadati</taxon>
        <taxon>Pseudomonadota</taxon>
        <taxon>Alphaproteobacteria</taxon>
        <taxon>Geminicoccales</taxon>
        <taxon>Geminicoccaceae</taxon>
        <taxon>Tistrella</taxon>
    </lineage>
</organism>
<gene>
    <name evidence="4" type="ORF">WG926_25320</name>
</gene>
<accession>A0ABU9YS61</accession>
<evidence type="ECO:0000256" key="1">
    <source>
        <dbReference type="SAM" id="MobiDB-lite"/>
    </source>
</evidence>
<comment type="caution">
    <text evidence="4">The sequence shown here is derived from an EMBL/GenBank/DDBJ whole genome shotgun (WGS) entry which is preliminary data.</text>
</comment>
<keyword evidence="5" id="KW-1185">Reference proteome</keyword>
<feature type="transmembrane region" description="Helical" evidence="2">
    <location>
        <begin position="53"/>
        <end position="74"/>
    </location>
</feature>